<comment type="caution">
    <text evidence="1">The sequence shown here is derived from an EMBL/GenBank/DDBJ whole genome shotgun (WGS) entry which is preliminary data.</text>
</comment>
<dbReference type="Proteomes" id="UP000054630">
    <property type="component" value="Unassembled WGS sequence"/>
</dbReference>
<proteinExistence type="predicted"/>
<dbReference type="EMBL" id="JYDL01001348">
    <property type="protein sequence ID" value="KRX11810.1"/>
    <property type="molecule type" value="Genomic_DNA"/>
</dbReference>
<accession>A0A0V0RBH9</accession>
<keyword evidence="2" id="KW-1185">Reference proteome</keyword>
<dbReference type="AlphaFoldDB" id="A0A0V0RBH9"/>
<organism evidence="1 2">
    <name type="scientific">Trichinella nelsoni</name>
    <dbReference type="NCBI Taxonomy" id="6336"/>
    <lineage>
        <taxon>Eukaryota</taxon>
        <taxon>Metazoa</taxon>
        <taxon>Ecdysozoa</taxon>
        <taxon>Nematoda</taxon>
        <taxon>Enoplea</taxon>
        <taxon>Dorylaimia</taxon>
        <taxon>Trichinellida</taxon>
        <taxon>Trichinellidae</taxon>
        <taxon>Trichinella</taxon>
    </lineage>
</organism>
<name>A0A0V0RBH9_9BILA</name>
<evidence type="ECO:0000313" key="2">
    <source>
        <dbReference type="Proteomes" id="UP000054630"/>
    </source>
</evidence>
<protein>
    <submittedName>
        <fullName evidence="1">Uncharacterized protein</fullName>
    </submittedName>
</protein>
<evidence type="ECO:0000313" key="1">
    <source>
        <dbReference type="EMBL" id="KRX11810.1"/>
    </source>
</evidence>
<sequence length="33" mass="3886">MFITFISNYNSHDKQGYCGIKPNSLPQLHRTKF</sequence>
<reference evidence="1 2" key="1">
    <citation type="submission" date="2015-01" db="EMBL/GenBank/DDBJ databases">
        <title>Evolution of Trichinella species and genotypes.</title>
        <authorList>
            <person name="Korhonen P.K."/>
            <person name="Edoardo P."/>
            <person name="Giuseppe L.R."/>
            <person name="Gasser R.B."/>
        </authorList>
    </citation>
    <scope>NUCLEOTIDE SEQUENCE [LARGE SCALE GENOMIC DNA]</scope>
    <source>
        <strain evidence="1">ISS37</strain>
    </source>
</reference>
<gene>
    <name evidence="1" type="ORF">T07_13474</name>
</gene>